<organism evidence="2 3">
    <name type="scientific">Teladorsagia circumcincta</name>
    <name type="common">Brown stomach worm</name>
    <name type="synonym">Ostertagia circumcincta</name>
    <dbReference type="NCBI Taxonomy" id="45464"/>
    <lineage>
        <taxon>Eukaryota</taxon>
        <taxon>Metazoa</taxon>
        <taxon>Ecdysozoa</taxon>
        <taxon>Nematoda</taxon>
        <taxon>Chromadorea</taxon>
        <taxon>Rhabditida</taxon>
        <taxon>Rhabditina</taxon>
        <taxon>Rhabditomorpha</taxon>
        <taxon>Strongyloidea</taxon>
        <taxon>Trichostrongylidae</taxon>
        <taxon>Teladorsagia</taxon>
    </lineage>
</organism>
<dbReference type="OrthoDB" id="5864302at2759"/>
<dbReference type="EMBL" id="KZ356152">
    <property type="protein sequence ID" value="PIO60100.1"/>
    <property type="molecule type" value="Genomic_DNA"/>
</dbReference>
<keyword evidence="3" id="KW-1185">Reference proteome</keyword>
<gene>
    <name evidence="2" type="ORF">TELCIR_18411</name>
</gene>
<sequence length="138" mass="15675">MVFRSSNLDPRRYNEPTANEVAVVYVGEEGDVPAEHSLAVHLRTGGLQNIQVIDPRLDCYVRIEQNRLNYDRTHQRELRVETYRGLTDYVAGDMDVEGPPGARRIILPSSFPGSPRAMMQSYQDAMAIVSNMENRTYS</sequence>
<evidence type="ECO:0000313" key="3">
    <source>
        <dbReference type="Proteomes" id="UP000230423"/>
    </source>
</evidence>
<feature type="domain" description="Helitron helicase-like" evidence="1">
    <location>
        <begin position="57"/>
        <end position="133"/>
    </location>
</feature>
<name>A0A2G9TS42_TELCI</name>
<dbReference type="Proteomes" id="UP000230423">
    <property type="component" value="Unassembled WGS sequence"/>
</dbReference>
<evidence type="ECO:0000313" key="2">
    <source>
        <dbReference type="EMBL" id="PIO60100.1"/>
    </source>
</evidence>
<dbReference type="Pfam" id="PF14214">
    <property type="entry name" value="Helitron_like_N"/>
    <property type="match status" value="1"/>
</dbReference>
<accession>A0A2G9TS42</accession>
<dbReference type="PANTHER" id="PTHR45786:SF74">
    <property type="entry name" value="ATP-DEPENDENT DNA HELICASE"/>
    <property type="match status" value="1"/>
</dbReference>
<protein>
    <recommendedName>
        <fullName evidence="1">Helitron helicase-like domain-containing protein</fullName>
    </recommendedName>
</protein>
<dbReference type="AlphaFoldDB" id="A0A2G9TS42"/>
<dbReference type="PANTHER" id="PTHR45786">
    <property type="entry name" value="DNA BINDING PROTEIN-LIKE"/>
    <property type="match status" value="1"/>
</dbReference>
<reference evidence="2 3" key="1">
    <citation type="submission" date="2015-09" db="EMBL/GenBank/DDBJ databases">
        <title>Draft genome of the parasitic nematode Teladorsagia circumcincta isolate WARC Sus (inbred).</title>
        <authorList>
            <person name="Mitreva M."/>
        </authorList>
    </citation>
    <scope>NUCLEOTIDE SEQUENCE [LARGE SCALE GENOMIC DNA]</scope>
    <source>
        <strain evidence="2 3">S</strain>
    </source>
</reference>
<evidence type="ECO:0000259" key="1">
    <source>
        <dbReference type="Pfam" id="PF14214"/>
    </source>
</evidence>
<proteinExistence type="predicted"/>
<dbReference type="InterPro" id="IPR025476">
    <property type="entry name" value="Helitron_helicase-like"/>
</dbReference>